<protein>
    <submittedName>
        <fullName evidence="2">Uncharacterized protein</fullName>
    </submittedName>
</protein>
<feature type="region of interest" description="Disordered" evidence="1">
    <location>
        <begin position="24"/>
        <end position="43"/>
    </location>
</feature>
<reference evidence="2 4" key="1">
    <citation type="submission" date="2016-01" db="EMBL/GenBank/DDBJ databases">
        <title>Biosynthesis of antibiotic leucinostatins and their inhibition on Phytophthora in bio-control Purpureocillium lilacinum.</title>
        <authorList>
            <person name="Wang G."/>
            <person name="Liu Z."/>
            <person name="Lin R."/>
            <person name="Li E."/>
            <person name="Mao Z."/>
            <person name="Ling J."/>
            <person name="Yin W."/>
            <person name="Xie B."/>
        </authorList>
    </citation>
    <scope>NUCLEOTIDE SEQUENCE [LARGE SCALE GENOMIC DNA]</scope>
    <source>
        <strain evidence="2">PLBJ-1</strain>
        <strain evidence="3">PLFJ-1</strain>
    </source>
</reference>
<organism evidence="2 4">
    <name type="scientific">Purpureocillium lilacinum</name>
    <name type="common">Paecilomyces lilacinus</name>
    <dbReference type="NCBI Taxonomy" id="33203"/>
    <lineage>
        <taxon>Eukaryota</taxon>
        <taxon>Fungi</taxon>
        <taxon>Dikarya</taxon>
        <taxon>Ascomycota</taxon>
        <taxon>Pezizomycotina</taxon>
        <taxon>Sordariomycetes</taxon>
        <taxon>Hypocreomycetidae</taxon>
        <taxon>Hypocreales</taxon>
        <taxon>Ophiocordycipitaceae</taxon>
        <taxon>Purpureocillium</taxon>
    </lineage>
</organism>
<evidence type="ECO:0000313" key="4">
    <source>
        <dbReference type="Proteomes" id="UP000078240"/>
    </source>
</evidence>
<sequence>MGYMVVGTLEEPCGFEAETVLGAPGGGQAASQRKREHGSANRPVVRRRTACVLMWSGAR</sequence>
<dbReference type="AlphaFoldDB" id="A0A179GWB8"/>
<evidence type="ECO:0000313" key="3">
    <source>
        <dbReference type="EMBL" id="OAQ92234.1"/>
    </source>
</evidence>
<evidence type="ECO:0000256" key="1">
    <source>
        <dbReference type="SAM" id="MobiDB-lite"/>
    </source>
</evidence>
<dbReference type="Proteomes" id="UP000078340">
    <property type="component" value="Unassembled WGS sequence"/>
</dbReference>
<dbReference type="EMBL" id="LSBI01000003">
    <property type="protein sequence ID" value="OAQ92234.1"/>
    <property type="molecule type" value="Genomic_DNA"/>
</dbReference>
<gene>
    <name evidence="2" type="ORF">VFPBJ_04778</name>
    <name evidence="3" type="ORF">VFPFJ_03974</name>
</gene>
<proteinExistence type="predicted"/>
<dbReference type="EMBL" id="LSBH01000003">
    <property type="protein sequence ID" value="OAQ82194.1"/>
    <property type="molecule type" value="Genomic_DNA"/>
</dbReference>
<name>A0A179GWB8_PURLI</name>
<dbReference type="Proteomes" id="UP000078240">
    <property type="component" value="Unassembled WGS sequence"/>
</dbReference>
<comment type="caution">
    <text evidence="2">The sequence shown here is derived from an EMBL/GenBank/DDBJ whole genome shotgun (WGS) entry which is preliminary data.</text>
</comment>
<evidence type="ECO:0000313" key="2">
    <source>
        <dbReference type="EMBL" id="OAQ82194.1"/>
    </source>
</evidence>
<accession>A0A179GWB8</accession>